<proteinExistence type="predicted"/>
<sequence>MGVLTWLLIPVVVALGAAIWGSWVSKSRIVGDMAELHGYARFRDAMEMERDRAG</sequence>
<keyword evidence="3" id="KW-1185">Reference proteome</keyword>
<evidence type="ECO:0000313" key="2">
    <source>
        <dbReference type="EMBL" id="GAA3741367.1"/>
    </source>
</evidence>
<protein>
    <recommendedName>
        <fullName evidence="4">Secreted protein</fullName>
    </recommendedName>
</protein>
<keyword evidence="1" id="KW-0472">Membrane</keyword>
<accession>A0ABP7FMN1</accession>
<keyword evidence="1" id="KW-1133">Transmembrane helix</keyword>
<dbReference type="Proteomes" id="UP001499884">
    <property type="component" value="Unassembled WGS sequence"/>
</dbReference>
<comment type="caution">
    <text evidence="2">The sequence shown here is derived from an EMBL/GenBank/DDBJ whole genome shotgun (WGS) entry which is preliminary data.</text>
</comment>
<gene>
    <name evidence="2" type="ORF">GCM10023082_42930</name>
</gene>
<evidence type="ECO:0000256" key="1">
    <source>
        <dbReference type="SAM" id="Phobius"/>
    </source>
</evidence>
<name>A0ABP7FMN1_9ACTN</name>
<organism evidence="2 3">
    <name type="scientific">Streptomyces tremellae</name>
    <dbReference type="NCBI Taxonomy" id="1124239"/>
    <lineage>
        <taxon>Bacteria</taxon>
        <taxon>Bacillati</taxon>
        <taxon>Actinomycetota</taxon>
        <taxon>Actinomycetes</taxon>
        <taxon>Kitasatosporales</taxon>
        <taxon>Streptomycetaceae</taxon>
        <taxon>Streptomyces</taxon>
    </lineage>
</organism>
<keyword evidence="1" id="KW-0812">Transmembrane</keyword>
<evidence type="ECO:0008006" key="4">
    <source>
        <dbReference type="Google" id="ProtNLM"/>
    </source>
</evidence>
<reference evidence="3" key="1">
    <citation type="journal article" date="2019" name="Int. J. Syst. Evol. Microbiol.">
        <title>The Global Catalogue of Microorganisms (GCM) 10K type strain sequencing project: providing services to taxonomists for standard genome sequencing and annotation.</title>
        <authorList>
            <consortium name="The Broad Institute Genomics Platform"/>
            <consortium name="The Broad Institute Genome Sequencing Center for Infectious Disease"/>
            <person name="Wu L."/>
            <person name="Ma J."/>
        </authorList>
    </citation>
    <scope>NUCLEOTIDE SEQUENCE [LARGE SCALE GENOMIC DNA]</scope>
    <source>
        <strain evidence="3">JCM 30846</strain>
    </source>
</reference>
<evidence type="ECO:0000313" key="3">
    <source>
        <dbReference type="Proteomes" id="UP001499884"/>
    </source>
</evidence>
<feature type="transmembrane region" description="Helical" evidence="1">
    <location>
        <begin position="6"/>
        <end position="24"/>
    </location>
</feature>
<dbReference type="EMBL" id="BAABEP010000032">
    <property type="protein sequence ID" value="GAA3741367.1"/>
    <property type="molecule type" value="Genomic_DNA"/>
</dbReference>